<proteinExistence type="predicted"/>
<dbReference type="InterPro" id="IPR056592">
    <property type="entry name" value="Beta-prop_At3g26010-like"/>
</dbReference>
<evidence type="ECO:0000259" key="1">
    <source>
        <dbReference type="PROSITE" id="PS50181"/>
    </source>
</evidence>
<reference evidence="3" key="2">
    <citation type="journal article" date="2017" name="J. Anim. Genet.">
        <title>Multiple reference genome sequences of hot pepper reveal the massive evolution of plant disease resistance genes by retroduplication.</title>
        <authorList>
            <person name="Kim S."/>
            <person name="Park J."/>
            <person name="Yeom S.-I."/>
            <person name="Kim Y.-M."/>
            <person name="Seo E."/>
            <person name="Kim K.-T."/>
            <person name="Kim M.-S."/>
            <person name="Lee J.M."/>
            <person name="Cheong K."/>
            <person name="Shin H.-S."/>
            <person name="Kim S.-B."/>
            <person name="Han K."/>
            <person name="Lee J."/>
            <person name="Park M."/>
            <person name="Lee H.-A."/>
            <person name="Lee H.-Y."/>
            <person name="Lee Y."/>
            <person name="Oh S."/>
            <person name="Lee J.H."/>
            <person name="Choi E."/>
            <person name="Choi E."/>
            <person name="Lee S.E."/>
            <person name="Jeon J."/>
            <person name="Kim H."/>
            <person name="Choi G."/>
            <person name="Song H."/>
            <person name="Lee J."/>
            <person name="Lee S.-C."/>
            <person name="Kwon J.-K."/>
            <person name="Lee H.-Y."/>
            <person name="Koo N."/>
            <person name="Hong Y."/>
            <person name="Kim R.W."/>
            <person name="Kang W.-H."/>
            <person name="Huh J.H."/>
            <person name="Kang B.-C."/>
            <person name="Yang T.-J."/>
            <person name="Lee Y.-H."/>
            <person name="Bennetzen J.L."/>
            <person name="Choi D."/>
        </authorList>
    </citation>
    <scope>NUCLEOTIDE SEQUENCE [LARGE SCALE GENOMIC DNA]</scope>
    <source>
        <strain evidence="3">cv. PBC81</strain>
    </source>
</reference>
<dbReference type="OrthoDB" id="674184at2759"/>
<dbReference type="PROSITE" id="PS50181">
    <property type="entry name" value="FBOX"/>
    <property type="match status" value="1"/>
</dbReference>
<gene>
    <name evidence="2" type="ORF">CQW23_23234</name>
</gene>
<dbReference type="Pfam" id="PF24750">
    <property type="entry name" value="b-prop_At3g26010-like"/>
    <property type="match status" value="1"/>
</dbReference>
<evidence type="ECO:0000313" key="2">
    <source>
        <dbReference type="EMBL" id="PHT35534.1"/>
    </source>
</evidence>
<dbReference type="STRING" id="33114.A0A2G2VRC8"/>
<protein>
    <recommendedName>
        <fullName evidence="1">F-box domain-containing protein</fullName>
    </recommendedName>
</protein>
<dbReference type="Pfam" id="PF00646">
    <property type="entry name" value="F-box"/>
    <property type="match status" value="1"/>
</dbReference>
<dbReference type="InterPro" id="IPR036047">
    <property type="entry name" value="F-box-like_dom_sf"/>
</dbReference>
<feature type="domain" description="F-box" evidence="1">
    <location>
        <begin position="2"/>
        <end position="47"/>
    </location>
</feature>
<keyword evidence="3" id="KW-1185">Reference proteome</keyword>
<dbReference type="Gene3D" id="1.20.1280.50">
    <property type="match status" value="1"/>
</dbReference>
<evidence type="ECO:0000313" key="3">
    <source>
        <dbReference type="Proteomes" id="UP000224567"/>
    </source>
</evidence>
<reference evidence="2 3" key="1">
    <citation type="journal article" date="2017" name="Genome Biol.">
        <title>New reference genome sequences of hot pepper reveal the massive evolution of plant disease-resistance genes by retroduplication.</title>
        <authorList>
            <person name="Kim S."/>
            <person name="Park J."/>
            <person name="Yeom S.I."/>
            <person name="Kim Y.M."/>
            <person name="Seo E."/>
            <person name="Kim K.T."/>
            <person name="Kim M.S."/>
            <person name="Lee J.M."/>
            <person name="Cheong K."/>
            <person name="Shin H.S."/>
            <person name="Kim S.B."/>
            <person name="Han K."/>
            <person name="Lee J."/>
            <person name="Park M."/>
            <person name="Lee H.A."/>
            <person name="Lee H.Y."/>
            <person name="Lee Y."/>
            <person name="Oh S."/>
            <person name="Lee J.H."/>
            <person name="Choi E."/>
            <person name="Choi E."/>
            <person name="Lee S.E."/>
            <person name="Jeon J."/>
            <person name="Kim H."/>
            <person name="Choi G."/>
            <person name="Song H."/>
            <person name="Lee J."/>
            <person name="Lee S.C."/>
            <person name="Kwon J.K."/>
            <person name="Lee H.Y."/>
            <person name="Koo N."/>
            <person name="Hong Y."/>
            <person name="Kim R.W."/>
            <person name="Kang W.H."/>
            <person name="Huh J.H."/>
            <person name="Kang B.C."/>
            <person name="Yang T.J."/>
            <person name="Lee Y.H."/>
            <person name="Bennetzen J.L."/>
            <person name="Choi D."/>
        </authorList>
    </citation>
    <scope>NUCLEOTIDE SEQUENCE [LARGE SCALE GENOMIC DNA]</scope>
    <source>
        <strain evidence="3">cv. PBC81</strain>
    </source>
</reference>
<sequence length="430" mass="48487">MFFYNGYLPDWFLIEVLSRLPLKCVFRYKCVSKRWRFLISSTSFANLYVSNAPLLTPWTILGNALCVKSDDSLLVQSFLPGVFTDNKMHSKFSVVKFPCVVSCEGGERCSIVGVSDGLVLYCRGASGEESDYYVYNAITGHCVDLPRTSTCFGYVSTGFLMESEGGSLMSYRVVRLYCPFGESYVLKFEVFSSETGCWRSFVVHMDLAIEVVWLRRPVALNGKLHWIDRRHGILVFDPFDDSNHCRVIGLPADIDKQCIDARNDGSPVLFDVHQGRLRYAEVSVKTVYPFGFSGISVWVLDDYDSSRWTLQHRVKILEISFDDILISKALNGTIPTPIAFHPLDANIFYLGFGDTVVSYNMKTLKLDALVNPADVRGTLQSSGRDRLIETPFWSSAFLFTLPPWPISLPIKEETVANGDLSCVLRTNKDL</sequence>
<dbReference type="InterPro" id="IPR001810">
    <property type="entry name" value="F-box_dom"/>
</dbReference>
<organism evidence="2 3">
    <name type="scientific">Capsicum baccatum</name>
    <name type="common">Peruvian pepper</name>
    <dbReference type="NCBI Taxonomy" id="33114"/>
    <lineage>
        <taxon>Eukaryota</taxon>
        <taxon>Viridiplantae</taxon>
        <taxon>Streptophyta</taxon>
        <taxon>Embryophyta</taxon>
        <taxon>Tracheophyta</taxon>
        <taxon>Spermatophyta</taxon>
        <taxon>Magnoliopsida</taxon>
        <taxon>eudicotyledons</taxon>
        <taxon>Gunneridae</taxon>
        <taxon>Pentapetalae</taxon>
        <taxon>asterids</taxon>
        <taxon>lamiids</taxon>
        <taxon>Solanales</taxon>
        <taxon>Solanaceae</taxon>
        <taxon>Solanoideae</taxon>
        <taxon>Capsiceae</taxon>
        <taxon>Capsicum</taxon>
    </lineage>
</organism>
<accession>A0A2G2VRC8</accession>
<dbReference type="Proteomes" id="UP000224567">
    <property type="component" value="Unassembled WGS sequence"/>
</dbReference>
<comment type="caution">
    <text evidence="2">The sequence shown here is derived from an EMBL/GenBank/DDBJ whole genome shotgun (WGS) entry which is preliminary data.</text>
</comment>
<dbReference type="PANTHER" id="PTHR35546">
    <property type="entry name" value="F-BOX PROTEIN INTERACTION DOMAIN PROTEIN-RELATED"/>
    <property type="match status" value="1"/>
</dbReference>
<dbReference type="PANTHER" id="PTHR35546:SF70">
    <property type="entry name" value="F-BOX PROTEIN INTERACTION DOMAIN PROTEIN"/>
    <property type="match status" value="1"/>
</dbReference>
<dbReference type="AlphaFoldDB" id="A0A2G2VRC8"/>
<dbReference type="InterPro" id="IPR055290">
    <property type="entry name" value="At3g26010-like"/>
</dbReference>
<name>A0A2G2VRC8_CAPBA</name>
<dbReference type="SUPFAM" id="SSF81383">
    <property type="entry name" value="F-box domain"/>
    <property type="match status" value="1"/>
</dbReference>
<dbReference type="EMBL" id="MLFT02000010">
    <property type="protein sequence ID" value="PHT35534.1"/>
    <property type="molecule type" value="Genomic_DNA"/>
</dbReference>